<evidence type="ECO:0000313" key="2">
    <source>
        <dbReference type="EMBL" id="MBB4100459.1"/>
    </source>
</evidence>
<keyword evidence="1" id="KW-1133">Transmembrane helix</keyword>
<proteinExistence type="predicted"/>
<dbReference type="AlphaFoldDB" id="A0A7W6NXR9"/>
<dbReference type="RefSeq" id="WP_183999748.1">
    <property type="nucleotide sequence ID" value="NZ_JACIEH010000003.1"/>
</dbReference>
<organism evidence="2 3">
    <name type="scientific">Sphingomonas kyeonggiensis</name>
    <dbReference type="NCBI Taxonomy" id="1268553"/>
    <lineage>
        <taxon>Bacteria</taxon>
        <taxon>Pseudomonadati</taxon>
        <taxon>Pseudomonadota</taxon>
        <taxon>Alphaproteobacteria</taxon>
        <taxon>Sphingomonadales</taxon>
        <taxon>Sphingomonadaceae</taxon>
        <taxon>Sphingomonas</taxon>
    </lineage>
</organism>
<gene>
    <name evidence="2" type="ORF">GGR46_004031</name>
</gene>
<keyword evidence="3" id="KW-1185">Reference proteome</keyword>
<keyword evidence="1" id="KW-0812">Transmembrane</keyword>
<keyword evidence="1" id="KW-0472">Membrane</keyword>
<evidence type="ECO:0000256" key="1">
    <source>
        <dbReference type="SAM" id="Phobius"/>
    </source>
</evidence>
<evidence type="ECO:0000313" key="3">
    <source>
        <dbReference type="Proteomes" id="UP000557392"/>
    </source>
</evidence>
<comment type="caution">
    <text evidence="2">The sequence shown here is derived from an EMBL/GenBank/DDBJ whole genome shotgun (WGS) entry which is preliminary data.</text>
</comment>
<reference evidence="2 3" key="1">
    <citation type="submission" date="2020-08" db="EMBL/GenBank/DDBJ databases">
        <title>Genomic Encyclopedia of Type Strains, Phase IV (KMG-IV): sequencing the most valuable type-strain genomes for metagenomic binning, comparative biology and taxonomic classification.</title>
        <authorList>
            <person name="Goeker M."/>
        </authorList>
    </citation>
    <scope>NUCLEOTIDE SEQUENCE [LARGE SCALE GENOMIC DNA]</scope>
    <source>
        <strain evidence="2 3">DSM 101806</strain>
    </source>
</reference>
<sequence length="91" mass="9754">MTLMLAIAIGAFLLAFFAARIVAKSVKKRFWSWLAVGSVAVLPTVALYAGIRHSSQMVGWGLLLLVPASIAWALGWIVCFACTKCQLVNGS</sequence>
<feature type="transmembrane region" description="Helical" evidence="1">
    <location>
        <begin position="33"/>
        <end position="51"/>
    </location>
</feature>
<dbReference type="EMBL" id="JACIEH010000003">
    <property type="protein sequence ID" value="MBB4100459.1"/>
    <property type="molecule type" value="Genomic_DNA"/>
</dbReference>
<name>A0A7W6NXR9_9SPHN</name>
<accession>A0A7W6NXR9</accession>
<dbReference type="Proteomes" id="UP000557392">
    <property type="component" value="Unassembled WGS sequence"/>
</dbReference>
<protein>
    <submittedName>
        <fullName evidence="2">Putative membrane protein</fullName>
    </submittedName>
</protein>
<feature type="transmembrane region" description="Helical" evidence="1">
    <location>
        <begin position="58"/>
        <end position="78"/>
    </location>
</feature>